<feature type="compositionally biased region" description="Pro residues" evidence="1">
    <location>
        <begin position="407"/>
        <end position="420"/>
    </location>
</feature>
<gene>
    <name evidence="2" type="ORF">g.9402</name>
</gene>
<dbReference type="GO" id="GO:0005938">
    <property type="term" value="C:cell cortex"/>
    <property type="evidence" value="ECO:0007669"/>
    <property type="project" value="TreeGrafter"/>
</dbReference>
<proteinExistence type="predicted"/>
<feature type="compositionally biased region" description="Polar residues" evidence="1">
    <location>
        <begin position="90"/>
        <end position="99"/>
    </location>
</feature>
<dbReference type="AlphaFoldDB" id="A0A1B6J7J6"/>
<feature type="non-terminal residue" evidence="2">
    <location>
        <position position="1"/>
    </location>
</feature>
<dbReference type="EMBL" id="GECU01012559">
    <property type="protein sequence ID" value="JAS95147.1"/>
    <property type="molecule type" value="Transcribed_RNA"/>
</dbReference>
<reference evidence="2" key="1">
    <citation type="submission" date="2015-11" db="EMBL/GenBank/DDBJ databases">
        <title>De novo transcriptome assembly of four potential Pierce s Disease insect vectors from Arizona vineyards.</title>
        <authorList>
            <person name="Tassone E.E."/>
        </authorList>
    </citation>
    <scope>NUCLEOTIDE SEQUENCE</scope>
</reference>
<feature type="region of interest" description="Disordered" evidence="1">
    <location>
        <begin position="30"/>
        <end position="102"/>
    </location>
</feature>
<feature type="compositionally biased region" description="Pro residues" evidence="1">
    <location>
        <begin position="374"/>
        <end position="385"/>
    </location>
</feature>
<evidence type="ECO:0000313" key="2">
    <source>
        <dbReference type="EMBL" id="JAS95147.1"/>
    </source>
</evidence>
<feature type="compositionally biased region" description="Basic and acidic residues" evidence="1">
    <location>
        <begin position="63"/>
        <end position="78"/>
    </location>
</feature>
<organism evidence="2">
    <name type="scientific">Homalodisca liturata</name>
    <dbReference type="NCBI Taxonomy" id="320908"/>
    <lineage>
        <taxon>Eukaryota</taxon>
        <taxon>Metazoa</taxon>
        <taxon>Ecdysozoa</taxon>
        <taxon>Arthropoda</taxon>
        <taxon>Hexapoda</taxon>
        <taxon>Insecta</taxon>
        <taxon>Pterygota</taxon>
        <taxon>Neoptera</taxon>
        <taxon>Paraneoptera</taxon>
        <taxon>Hemiptera</taxon>
        <taxon>Auchenorrhyncha</taxon>
        <taxon>Membracoidea</taxon>
        <taxon>Cicadellidae</taxon>
        <taxon>Cicadellinae</taxon>
        <taxon>Proconiini</taxon>
        <taxon>Homalodisca</taxon>
    </lineage>
</organism>
<protein>
    <submittedName>
        <fullName evidence="2">Uncharacterized protein</fullName>
    </submittedName>
</protein>
<feature type="region of interest" description="Disordered" evidence="1">
    <location>
        <begin position="400"/>
        <end position="466"/>
    </location>
</feature>
<accession>A0A1B6J7J6</accession>
<dbReference type="PANTHER" id="PTHR39387">
    <property type="entry name" value="SHAVENOID, ISOFORM B"/>
    <property type="match status" value="1"/>
</dbReference>
<dbReference type="GO" id="GO:0035317">
    <property type="term" value="P:imaginal disc-derived wing hair organization"/>
    <property type="evidence" value="ECO:0007669"/>
    <property type="project" value="TreeGrafter"/>
</dbReference>
<evidence type="ECO:0000256" key="1">
    <source>
        <dbReference type="SAM" id="MobiDB-lite"/>
    </source>
</evidence>
<feature type="region of interest" description="Disordered" evidence="1">
    <location>
        <begin position="352"/>
        <end position="386"/>
    </location>
</feature>
<feature type="region of interest" description="Disordered" evidence="1">
    <location>
        <begin position="489"/>
        <end position="564"/>
    </location>
</feature>
<name>A0A1B6J7J6_9HEMI</name>
<sequence>GKISSEPLEEPQVPQIAKQLMDAVIKEFVDQRSLEPKPNPPVRTDSLPSNKEIPTSMEYETDSLDRTLTRRTEEHEGMRTPSDYGDVEIRTNSNTNGSNLPMDEELTMRNTVFNIKTGNTTISKLKHDSEIKKDNDDDHDYEIILLNPDKNKNNKFNLPDILSRVEGYSLVSEVYVNDGYSFGSSSSIHSNNSSCASLTNEITEPKIKYTADEPGHLTIEVEDSPRNYERTYDSDCFEPDTLDRKPSKFKINSEGQFEYQLHRDTYADSLERPTQISLKTTGSFRSDSSVCWYDTSNFSNIIGSPLNRTFGSLREIFEAKNRYHRNGNVRSETLSPVGSTRSLDTDCYSTMSLKRGKPKILRPEAKQAKRQRQPSPPEYLPPRPPKAIYTNEFIIPKKGAFFGNDSPPLPPRDNKPPLPPKNGQVRSISQRAVANNSPVTHLSPATRGVRASASGHSPTTSDYEAVEIQTKNLGRRLEISLQKELQKKFEAQDQKSKNGSAAVKSARGKRNINFIRKTQRVPKVPHRTEDSGYLSSDSNGSSCQKRDESLSETDESLCDGASESGGESIATDSFFFGKFHKLSLADSVDSGMCNSVGPGSVLSDSDSNISFVTVLPMEIGRTSHVLVRH</sequence>
<feature type="compositionally biased region" description="Low complexity" evidence="1">
    <location>
        <begin position="531"/>
        <end position="542"/>
    </location>
</feature>
<dbReference type="PANTHER" id="PTHR39387:SF1">
    <property type="entry name" value="SHAVENOID, ISOFORM B"/>
    <property type="match status" value="1"/>
</dbReference>
<feature type="compositionally biased region" description="Polar residues" evidence="1">
    <location>
        <begin position="424"/>
        <end position="440"/>
    </location>
</feature>